<feature type="domain" description="ATPase AAA-type core" evidence="1">
    <location>
        <begin position="178"/>
        <end position="290"/>
    </location>
</feature>
<dbReference type="RefSeq" id="XP_012205907.1">
    <property type="nucleotide sequence ID" value="XM_012350517.1"/>
</dbReference>
<dbReference type="VEuPathDB" id="FungiDB:SPRG_11512"/>
<organism evidence="3 4">
    <name type="scientific">Saprolegnia parasitica (strain CBS 223.65)</name>
    <dbReference type="NCBI Taxonomy" id="695850"/>
    <lineage>
        <taxon>Eukaryota</taxon>
        <taxon>Sar</taxon>
        <taxon>Stramenopiles</taxon>
        <taxon>Oomycota</taxon>
        <taxon>Saprolegniomycetes</taxon>
        <taxon>Saprolegniales</taxon>
        <taxon>Saprolegniaceae</taxon>
        <taxon>Saprolegnia</taxon>
    </lineage>
</organism>
<evidence type="ECO:0000313" key="4">
    <source>
        <dbReference type="Proteomes" id="UP000030745"/>
    </source>
</evidence>
<dbReference type="GO" id="GO:0005524">
    <property type="term" value="F:ATP binding"/>
    <property type="evidence" value="ECO:0007669"/>
    <property type="project" value="InterPro"/>
</dbReference>
<dbReference type="Gene3D" id="3.40.50.300">
    <property type="entry name" value="P-loop containing nucleotide triphosphate hydrolases"/>
    <property type="match status" value="1"/>
</dbReference>
<proteinExistence type="predicted"/>
<dbReference type="InterPro" id="IPR003959">
    <property type="entry name" value="ATPase_AAA_core"/>
</dbReference>
<protein>
    <submittedName>
        <fullName evidence="3">Uncharacterized protein</fullName>
    </submittedName>
</protein>
<accession>A0A067BXZ7</accession>
<dbReference type="InterPro" id="IPR024983">
    <property type="entry name" value="CHAT_dom"/>
</dbReference>
<gene>
    <name evidence="3" type="ORF">SPRG_11512</name>
</gene>
<dbReference type="GO" id="GO:0016887">
    <property type="term" value="F:ATP hydrolysis activity"/>
    <property type="evidence" value="ECO:0007669"/>
    <property type="project" value="InterPro"/>
</dbReference>
<dbReference type="Proteomes" id="UP000030745">
    <property type="component" value="Unassembled WGS sequence"/>
</dbReference>
<keyword evidence="4" id="KW-1185">Reference proteome</keyword>
<dbReference type="EMBL" id="KK583254">
    <property type="protein sequence ID" value="KDO23419.1"/>
    <property type="molecule type" value="Genomic_DNA"/>
</dbReference>
<dbReference type="KEGG" id="spar:SPRG_11512"/>
<reference evidence="3 4" key="1">
    <citation type="journal article" date="2013" name="PLoS Genet.">
        <title>Distinctive expansion of potential virulence genes in the genome of the oomycete fish pathogen Saprolegnia parasitica.</title>
        <authorList>
            <person name="Jiang R.H."/>
            <person name="de Bruijn I."/>
            <person name="Haas B.J."/>
            <person name="Belmonte R."/>
            <person name="Lobach L."/>
            <person name="Christie J."/>
            <person name="van den Ackerveken G."/>
            <person name="Bottin A."/>
            <person name="Bulone V."/>
            <person name="Diaz-Moreno S.M."/>
            <person name="Dumas B."/>
            <person name="Fan L."/>
            <person name="Gaulin E."/>
            <person name="Govers F."/>
            <person name="Grenville-Briggs L.J."/>
            <person name="Horner N.R."/>
            <person name="Levin J.Z."/>
            <person name="Mammella M."/>
            <person name="Meijer H.J."/>
            <person name="Morris P."/>
            <person name="Nusbaum C."/>
            <person name="Oome S."/>
            <person name="Phillips A.J."/>
            <person name="van Rooyen D."/>
            <person name="Rzeszutek E."/>
            <person name="Saraiva M."/>
            <person name="Secombes C.J."/>
            <person name="Seidl M.F."/>
            <person name="Snel B."/>
            <person name="Stassen J.H."/>
            <person name="Sykes S."/>
            <person name="Tripathy S."/>
            <person name="van den Berg H."/>
            <person name="Vega-Arreguin J.C."/>
            <person name="Wawra S."/>
            <person name="Young S.K."/>
            <person name="Zeng Q."/>
            <person name="Dieguez-Uribeondo J."/>
            <person name="Russ C."/>
            <person name="Tyler B.M."/>
            <person name="van West P."/>
        </authorList>
    </citation>
    <scope>NUCLEOTIDE SEQUENCE [LARGE SCALE GENOMIC DNA]</scope>
    <source>
        <strain evidence="3 4">CBS 223.65</strain>
    </source>
</reference>
<feature type="domain" description="CHAT" evidence="2">
    <location>
        <begin position="2"/>
        <end position="98"/>
    </location>
</feature>
<dbReference type="Pfam" id="PF12770">
    <property type="entry name" value="CHAT"/>
    <property type="match status" value="1"/>
</dbReference>
<dbReference type="GeneID" id="24133544"/>
<evidence type="ECO:0000259" key="2">
    <source>
        <dbReference type="Pfam" id="PF12770"/>
    </source>
</evidence>
<evidence type="ECO:0000259" key="1">
    <source>
        <dbReference type="Pfam" id="PF00004"/>
    </source>
</evidence>
<evidence type="ECO:0000313" key="3">
    <source>
        <dbReference type="EMBL" id="KDO23419.1"/>
    </source>
</evidence>
<dbReference type="Pfam" id="PF00004">
    <property type="entry name" value="AAA"/>
    <property type="match status" value="1"/>
</dbReference>
<dbReference type="SUPFAM" id="SSF52540">
    <property type="entry name" value="P-loop containing nucleoside triphosphate hydrolases"/>
    <property type="match status" value="1"/>
</dbReference>
<dbReference type="AlphaFoldDB" id="A0A067BXZ7"/>
<dbReference type="InterPro" id="IPR027417">
    <property type="entry name" value="P-loop_NTPase"/>
</dbReference>
<name>A0A067BXZ7_SAPPC</name>
<sequence>MHFSGHGTTDAALLFEFDDLSGDLVYVEQLAKFFQSAPPRLVVLLACHSEKMAPAFLAAGVKHVIAVSSNWAMAEDAVNVFARSLYTMLGRGCGIDEGFNVATSDEADHFVLLPRGADHSAVIFPEAFDDSDVLPGDPFPPLRADYLPKEVREYKERQLDEGDICSRLAGRKVHVAWLHGPSNVGKTQLACSAARALQLTPVFARGVTFISVEDIAETCPGVANDAVLDALKLQVDAWLAATTDRSSESQAATLIVLDGVDALVASRAFVTWLDKICRSKTPVHFLVTSRAISSHVGAFKHPSGLNPIKIVCHTTLASNTSCRRRIDPR</sequence>
<dbReference type="OrthoDB" id="431454at2759"/>